<evidence type="ECO:0000313" key="13">
    <source>
        <dbReference type="RefSeq" id="XP_019619140.1"/>
    </source>
</evidence>
<dbReference type="PANTHER" id="PTHR46897">
    <property type="entry name" value="VESICLE-ASSOCIATED MEMBRANE PROTEIN 4"/>
    <property type="match status" value="1"/>
</dbReference>
<dbReference type="GO" id="GO:0015031">
    <property type="term" value="P:protein transport"/>
    <property type="evidence" value="ECO:0007669"/>
    <property type="project" value="UniProtKB-KW"/>
</dbReference>
<keyword evidence="3 10" id="KW-0812">Transmembrane</keyword>
<dbReference type="Proteomes" id="UP000515135">
    <property type="component" value="Unplaced"/>
</dbReference>
<dbReference type="Pfam" id="PF00957">
    <property type="entry name" value="Synaptobrevin"/>
    <property type="match status" value="1"/>
</dbReference>
<protein>
    <submittedName>
        <fullName evidence="13">LOW QUALITY PROTEIN: vesicle-associated membrane protein 4-like</fullName>
    </submittedName>
</protein>
<reference evidence="13" key="1">
    <citation type="submission" date="2025-08" db="UniProtKB">
        <authorList>
            <consortium name="RefSeq"/>
        </authorList>
    </citation>
    <scope>IDENTIFICATION</scope>
    <source>
        <tissue evidence="13">Gonad</tissue>
    </source>
</reference>
<dbReference type="GO" id="GO:0016020">
    <property type="term" value="C:membrane"/>
    <property type="evidence" value="ECO:0007669"/>
    <property type="project" value="InterPro"/>
</dbReference>
<keyword evidence="8" id="KW-0175">Coiled coil</keyword>
<dbReference type="RefSeq" id="XP_019619140.1">
    <property type="nucleotide sequence ID" value="XM_019763581.1"/>
</dbReference>
<dbReference type="GO" id="GO:0016192">
    <property type="term" value="P:vesicle-mediated transport"/>
    <property type="evidence" value="ECO:0007669"/>
    <property type="project" value="InterPro"/>
</dbReference>
<sequence>MLQTATAASHYHMRSGGSRAIYAPPSGRQDPSRSEERESNRNSKMPPKFKRFLDSDDMYRAGVAERASLLDGSDDDEEDFFVAAGGKRYNKYTKIKRVQGQVDEVIEVMQDNVAKVIDRGENLELLQDKSEELSDHSIKFLNTSKRLKSTMRWHNCKMYALLFTVLLVIILVIVLPIIIQKYRKP</sequence>
<organism evidence="12 13">
    <name type="scientific">Branchiostoma belcheri</name>
    <name type="common">Amphioxus</name>
    <dbReference type="NCBI Taxonomy" id="7741"/>
    <lineage>
        <taxon>Eukaryota</taxon>
        <taxon>Metazoa</taxon>
        <taxon>Chordata</taxon>
        <taxon>Cephalochordata</taxon>
        <taxon>Leptocardii</taxon>
        <taxon>Amphioxiformes</taxon>
        <taxon>Branchiostomatidae</taxon>
        <taxon>Branchiostoma</taxon>
    </lineage>
</organism>
<name>A0A6P4XRB4_BRABE</name>
<evidence type="ECO:0000256" key="3">
    <source>
        <dbReference type="ARBA" id="ARBA00022692"/>
    </source>
</evidence>
<evidence type="ECO:0000256" key="9">
    <source>
        <dbReference type="SAM" id="MobiDB-lite"/>
    </source>
</evidence>
<dbReference type="PROSITE" id="PS50892">
    <property type="entry name" value="V_SNARE"/>
    <property type="match status" value="1"/>
</dbReference>
<evidence type="ECO:0000256" key="8">
    <source>
        <dbReference type="PROSITE-ProRule" id="PRU00290"/>
    </source>
</evidence>
<keyword evidence="12" id="KW-1185">Reference proteome</keyword>
<dbReference type="GeneID" id="109466046"/>
<keyword evidence="2" id="KW-0813">Transport</keyword>
<dbReference type="InterPro" id="IPR042855">
    <property type="entry name" value="V_SNARE_CC"/>
</dbReference>
<comment type="subcellular location">
    <subcellularLocation>
        <location evidence="7">Endomembrane system</location>
        <topology evidence="7">Single-pass type IV membrane protein</topology>
    </subcellularLocation>
</comment>
<dbReference type="GO" id="GO:0005737">
    <property type="term" value="C:cytoplasm"/>
    <property type="evidence" value="ECO:0007669"/>
    <property type="project" value="UniProtKB-ARBA"/>
</dbReference>
<dbReference type="InterPro" id="IPR001388">
    <property type="entry name" value="Synaptobrevin-like"/>
</dbReference>
<evidence type="ECO:0000256" key="5">
    <source>
        <dbReference type="ARBA" id="ARBA00022989"/>
    </source>
</evidence>
<evidence type="ECO:0000256" key="6">
    <source>
        <dbReference type="ARBA" id="ARBA00023136"/>
    </source>
</evidence>
<dbReference type="OrthoDB" id="190375at2759"/>
<evidence type="ECO:0000256" key="1">
    <source>
        <dbReference type="ARBA" id="ARBA00008025"/>
    </source>
</evidence>
<evidence type="ECO:0000256" key="10">
    <source>
        <dbReference type="SAM" id="Phobius"/>
    </source>
</evidence>
<evidence type="ECO:0000256" key="2">
    <source>
        <dbReference type="ARBA" id="ARBA00022448"/>
    </source>
</evidence>
<dbReference type="FunFam" id="1.20.5.110:FF:000004">
    <property type="entry name" value="Vesicle-associated membrane protein 7"/>
    <property type="match status" value="1"/>
</dbReference>
<keyword evidence="4" id="KW-0653">Protein transport</keyword>
<dbReference type="PANTHER" id="PTHR46897:SF1">
    <property type="entry name" value="VESICLE-ASSOCIATED MEMBRANE PROTEIN 4"/>
    <property type="match status" value="1"/>
</dbReference>
<evidence type="ECO:0000256" key="4">
    <source>
        <dbReference type="ARBA" id="ARBA00022927"/>
    </source>
</evidence>
<keyword evidence="5 10" id="KW-1133">Transmembrane helix</keyword>
<dbReference type="InterPro" id="IPR042887">
    <property type="entry name" value="VAMP4"/>
</dbReference>
<accession>A0A6P4XRB4</accession>
<dbReference type="SUPFAM" id="SSF58038">
    <property type="entry name" value="SNARE fusion complex"/>
    <property type="match status" value="1"/>
</dbReference>
<dbReference type="PRINTS" id="PR00219">
    <property type="entry name" value="SYNAPTOBREVN"/>
</dbReference>
<evidence type="ECO:0000259" key="11">
    <source>
        <dbReference type="PROSITE" id="PS50892"/>
    </source>
</evidence>
<comment type="similarity">
    <text evidence="1">Belongs to the synaptobrevin family.</text>
</comment>
<dbReference type="Gene3D" id="1.20.5.110">
    <property type="match status" value="1"/>
</dbReference>
<proteinExistence type="inferred from homology"/>
<evidence type="ECO:0000256" key="7">
    <source>
        <dbReference type="ARBA" id="ARBA00046280"/>
    </source>
</evidence>
<dbReference type="GO" id="GO:0012505">
    <property type="term" value="C:endomembrane system"/>
    <property type="evidence" value="ECO:0007669"/>
    <property type="project" value="UniProtKB-SubCell"/>
</dbReference>
<keyword evidence="6 10" id="KW-0472">Membrane</keyword>
<dbReference type="KEGG" id="bbel:109466046"/>
<feature type="region of interest" description="Disordered" evidence="9">
    <location>
        <begin position="1"/>
        <end position="50"/>
    </location>
</feature>
<feature type="transmembrane region" description="Helical" evidence="10">
    <location>
        <begin position="158"/>
        <end position="179"/>
    </location>
</feature>
<gene>
    <name evidence="13" type="primary">LOC109466046</name>
</gene>
<dbReference type="AlphaFoldDB" id="A0A6P4XRB4"/>
<feature type="compositionally biased region" description="Basic and acidic residues" evidence="9">
    <location>
        <begin position="30"/>
        <end position="41"/>
    </location>
</feature>
<evidence type="ECO:0000313" key="12">
    <source>
        <dbReference type="Proteomes" id="UP000515135"/>
    </source>
</evidence>
<dbReference type="CDD" id="cd15869">
    <property type="entry name" value="R-SNARE_VAMP4"/>
    <property type="match status" value="1"/>
</dbReference>
<dbReference type="GO" id="GO:0090161">
    <property type="term" value="P:Golgi ribbon formation"/>
    <property type="evidence" value="ECO:0007669"/>
    <property type="project" value="InterPro"/>
</dbReference>
<feature type="domain" description="V-SNARE coiled-coil homology" evidence="11">
    <location>
        <begin position="94"/>
        <end position="154"/>
    </location>
</feature>